<accession>A0ABW7PIH6</accession>
<organism evidence="3 4">
    <name type="scientific">Streptomyces racemochromogenes</name>
    <dbReference type="NCBI Taxonomy" id="67353"/>
    <lineage>
        <taxon>Bacteria</taxon>
        <taxon>Bacillati</taxon>
        <taxon>Actinomycetota</taxon>
        <taxon>Actinomycetes</taxon>
        <taxon>Kitasatosporales</taxon>
        <taxon>Streptomycetaceae</taxon>
        <taxon>Streptomyces</taxon>
    </lineage>
</organism>
<protein>
    <recommendedName>
        <fullName evidence="5">Secreted protein</fullName>
    </recommendedName>
</protein>
<keyword evidence="2" id="KW-0732">Signal</keyword>
<proteinExistence type="predicted"/>
<evidence type="ECO:0000256" key="2">
    <source>
        <dbReference type="SAM" id="SignalP"/>
    </source>
</evidence>
<evidence type="ECO:0008006" key="5">
    <source>
        <dbReference type="Google" id="ProtNLM"/>
    </source>
</evidence>
<feature type="region of interest" description="Disordered" evidence="1">
    <location>
        <begin position="19"/>
        <end position="108"/>
    </location>
</feature>
<name>A0ABW7PIH6_9ACTN</name>
<feature type="compositionally biased region" description="Polar residues" evidence="1">
    <location>
        <begin position="30"/>
        <end position="40"/>
    </location>
</feature>
<sequence length="154" mass="15600">MFAVVAGLLGLALALARPAAEPGPAPHTTAGWQAPSTPSATAWAGAGRPEAGQALPARAVARHTGRAETRPGDGPRAVFTGALPERRPACAPGSGGAGTEPAVPARAGHEHGSVLVARAVPDGVRPYRAECVRLPVRGPDQRAPKPVELNVMRV</sequence>
<evidence type="ECO:0000313" key="3">
    <source>
        <dbReference type="EMBL" id="MFH7598207.1"/>
    </source>
</evidence>
<keyword evidence="4" id="KW-1185">Reference proteome</keyword>
<dbReference type="Proteomes" id="UP001610631">
    <property type="component" value="Unassembled WGS sequence"/>
</dbReference>
<reference evidence="3 4" key="1">
    <citation type="submission" date="2024-03" db="EMBL/GenBank/DDBJ databases">
        <title>Whole genome sequencing of Streptomyces racemochromogenes, to identify antimicrobial biosynthetic gene clusters.</title>
        <authorList>
            <person name="Suryawanshi P."/>
            <person name="Krishnaraj P.U."/>
            <person name="Arun Y.P."/>
            <person name="Suryawanshi M.P."/>
            <person name="Rakshit O."/>
        </authorList>
    </citation>
    <scope>NUCLEOTIDE SEQUENCE [LARGE SCALE GENOMIC DNA]</scope>
    <source>
        <strain evidence="3 4">AUDT626</strain>
    </source>
</reference>
<comment type="caution">
    <text evidence="3">The sequence shown here is derived from an EMBL/GenBank/DDBJ whole genome shotgun (WGS) entry which is preliminary data.</text>
</comment>
<gene>
    <name evidence="3" type="ORF">WDV06_24375</name>
</gene>
<evidence type="ECO:0000256" key="1">
    <source>
        <dbReference type="SAM" id="MobiDB-lite"/>
    </source>
</evidence>
<feature type="chain" id="PRO_5045616741" description="Secreted protein" evidence="2">
    <location>
        <begin position="20"/>
        <end position="154"/>
    </location>
</feature>
<evidence type="ECO:0000313" key="4">
    <source>
        <dbReference type="Proteomes" id="UP001610631"/>
    </source>
</evidence>
<dbReference type="EMBL" id="JBBDHD010000073">
    <property type="protein sequence ID" value="MFH7598207.1"/>
    <property type="molecule type" value="Genomic_DNA"/>
</dbReference>
<feature type="signal peptide" evidence="2">
    <location>
        <begin position="1"/>
        <end position="19"/>
    </location>
</feature>